<evidence type="ECO:0000256" key="5">
    <source>
        <dbReference type="ARBA" id="ARBA00047658"/>
    </source>
</evidence>
<proteinExistence type="inferred from homology"/>
<evidence type="ECO:0000256" key="2">
    <source>
        <dbReference type="ARBA" id="ARBA00022602"/>
    </source>
</evidence>
<evidence type="ECO:0000256" key="1">
    <source>
        <dbReference type="ARBA" id="ARBA00006734"/>
    </source>
</evidence>
<dbReference type="PANTHER" id="PTHR11129:SF2">
    <property type="entry name" value="GERANYLGERANYL TRANSFERASE TYPE-2 SUBUNIT ALPHA"/>
    <property type="match status" value="1"/>
</dbReference>
<name>A0A9W7FEE9_9STRA</name>
<evidence type="ECO:0000256" key="6">
    <source>
        <dbReference type="RuleBase" id="RU367120"/>
    </source>
</evidence>
<evidence type="ECO:0000256" key="4">
    <source>
        <dbReference type="ARBA" id="ARBA00022737"/>
    </source>
</evidence>
<dbReference type="InterPro" id="IPR002088">
    <property type="entry name" value="Prenyl_trans_a"/>
</dbReference>
<keyword evidence="4" id="KW-0677">Repeat</keyword>
<organism evidence="7 8">
    <name type="scientific">Triparma verrucosa</name>
    <dbReference type="NCBI Taxonomy" id="1606542"/>
    <lineage>
        <taxon>Eukaryota</taxon>
        <taxon>Sar</taxon>
        <taxon>Stramenopiles</taxon>
        <taxon>Ochrophyta</taxon>
        <taxon>Bolidophyceae</taxon>
        <taxon>Parmales</taxon>
        <taxon>Triparmaceae</taxon>
        <taxon>Triparma</taxon>
    </lineage>
</organism>
<dbReference type="PROSITE" id="PS51147">
    <property type="entry name" value="PFTA"/>
    <property type="match status" value="3"/>
</dbReference>
<dbReference type="Gene3D" id="1.25.40.120">
    <property type="entry name" value="Protein prenylyltransferase"/>
    <property type="match status" value="1"/>
</dbReference>
<dbReference type="GO" id="GO:0097354">
    <property type="term" value="P:prenylation"/>
    <property type="evidence" value="ECO:0007669"/>
    <property type="project" value="UniProtKB-UniRule"/>
</dbReference>
<reference evidence="8" key="1">
    <citation type="journal article" date="2023" name="Commun. Biol.">
        <title>Genome analysis of Parmales, the sister group of diatoms, reveals the evolutionary specialization of diatoms from phago-mixotrophs to photoautotrophs.</title>
        <authorList>
            <person name="Ban H."/>
            <person name="Sato S."/>
            <person name="Yoshikawa S."/>
            <person name="Yamada K."/>
            <person name="Nakamura Y."/>
            <person name="Ichinomiya M."/>
            <person name="Sato N."/>
            <person name="Blanc-Mathieu R."/>
            <person name="Endo H."/>
            <person name="Kuwata A."/>
            <person name="Ogata H."/>
        </authorList>
    </citation>
    <scope>NUCLEOTIDE SEQUENCE [LARGE SCALE GENOMIC DNA]</scope>
    <source>
        <strain evidence="8">NIES 3699</strain>
    </source>
</reference>
<protein>
    <recommendedName>
        <fullName evidence="6">Geranylgeranyl transferase type-2 subunit alpha</fullName>
        <ecNumber evidence="6">2.5.1.60</ecNumber>
    </recommendedName>
    <alternativeName>
        <fullName evidence="6">Geranylgeranyl transferase type II subunit alpha</fullName>
    </alternativeName>
</protein>
<comment type="function">
    <text evidence="6">Catalyzes the transfer of a geranyl-geranyl moiety from geranyl-geranyl pyrophosphate to cysteines occuring in specific C-terminal amino acid sequences.</text>
</comment>
<comment type="catalytic activity">
    <reaction evidence="5 6">
        <text>geranylgeranyl diphosphate + L-cysteinyl-[protein] = S-geranylgeranyl-L-cysteinyl-[protein] + diphosphate</text>
        <dbReference type="Rhea" id="RHEA:21240"/>
        <dbReference type="Rhea" id="RHEA-COMP:10131"/>
        <dbReference type="Rhea" id="RHEA-COMP:11537"/>
        <dbReference type="ChEBI" id="CHEBI:29950"/>
        <dbReference type="ChEBI" id="CHEBI:33019"/>
        <dbReference type="ChEBI" id="CHEBI:57533"/>
        <dbReference type="ChEBI" id="CHEBI:86021"/>
        <dbReference type="EC" id="2.5.1.60"/>
    </reaction>
</comment>
<dbReference type="PANTHER" id="PTHR11129">
    <property type="entry name" value="PROTEIN FARNESYLTRANSFERASE ALPHA SUBUNIT/RAB GERANYLGERANYL TRANSFERASE ALPHA SUBUNIT"/>
    <property type="match status" value="1"/>
</dbReference>
<keyword evidence="3 6" id="KW-0808">Transferase</keyword>
<comment type="similarity">
    <text evidence="1 6">Belongs to the protein prenyltransferase subunit alpha family.</text>
</comment>
<dbReference type="GO" id="GO:0005968">
    <property type="term" value="C:Rab-protein geranylgeranyltransferase complex"/>
    <property type="evidence" value="ECO:0007669"/>
    <property type="project" value="TreeGrafter"/>
</dbReference>
<keyword evidence="8" id="KW-1185">Reference proteome</keyword>
<accession>A0A9W7FEE9</accession>
<dbReference type="Pfam" id="PF01239">
    <property type="entry name" value="PPTA"/>
    <property type="match status" value="5"/>
</dbReference>
<keyword evidence="2 6" id="KW-0637">Prenyltransferase</keyword>
<dbReference type="AlphaFoldDB" id="A0A9W7FEE9"/>
<evidence type="ECO:0000256" key="3">
    <source>
        <dbReference type="ARBA" id="ARBA00022679"/>
    </source>
</evidence>
<dbReference type="Proteomes" id="UP001165160">
    <property type="component" value="Unassembled WGS sequence"/>
</dbReference>
<evidence type="ECO:0000313" key="8">
    <source>
        <dbReference type="Proteomes" id="UP001165160"/>
    </source>
</evidence>
<dbReference type="EC" id="2.5.1.60" evidence="6"/>
<sequence length="480" mass="54743">MHGRNRIEYEAKVSNADFTKALTKKVINYTALVKACNARKAKKVSDNETLKLTGTVLGINPDYATLWNYRREMIKSDSSPGAVGTWTTESEITNKCLQKNPKSYPSWFHRKWSFLHFVEDSNVQEEIELTTNFLKLDERNFHCWNYRRFLISQSLSVSSLPTDLRALLCSSGFAPQLSSPPPSPPPSSSPEILPLLQSELNFTTHLISSNFSNYSAYHYRSHLLPLILHLQTLGQSPAETYSAKLSQTKEELKLLQSAIFTEPSDQSSWWYYRHLLNSSSPPPSNSITPEKKIYAELLHSTTSPLRELISLEMSEGFTPGSKWALNILHYILETLDALIGMNLGDDADEILDMLILSDEDKKLRYLEIKNEKVRKKTEVLFVFQERGGGGEVFLEVRRGRGEGPKDKYVSWFRIKEGKASRLKFKSWDKENGVRMFETGALQVDAEGAGWISGEGLMELVKRKKTDVERDVVNECLRVWD</sequence>
<comment type="caution">
    <text evidence="7">The sequence shown here is derived from an EMBL/GenBank/DDBJ whole genome shotgun (WGS) entry which is preliminary data.</text>
</comment>
<dbReference type="EMBL" id="BRXX01000419">
    <property type="protein sequence ID" value="GMI10632.1"/>
    <property type="molecule type" value="Genomic_DNA"/>
</dbReference>
<evidence type="ECO:0000313" key="7">
    <source>
        <dbReference type="EMBL" id="GMI10632.1"/>
    </source>
</evidence>
<dbReference type="SUPFAM" id="SSF48439">
    <property type="entry name" value="Protein prenylyltransferase"/>
    <property type="match status" value="1"/>
</dbReference>
<gene>
    <name evidence="7" type="ORF">TrVE_jg2277</name>
</gene>
<dbReference type="GO" id="GO:0004663">
    <property type="term" value="F:Rab geranylgeranyltransferase activity"/>
    <property type="evidence" value="ECO:0007669"/>
    <property type="project" value="UniProtKB-UniRule"/>
</dbReference>